<organism evidence="3 4">
    <name type="scientific">Dothistroma septosporum (strain NZE10 / CBS 128990)</name>
    <name type="common">Red band needle blight fungus</name>
    <name type="synonym">Mycosphaerella pini</name>
    <dbReference type="NCBI Taxonomy" id="675120"/>
    <lineage>
        <taxon>Eukaryota</taxon>
        <taxon>Fungi</taxon>
        <taxon>Dikarya</taxon>
        <taxon>Ascomycota</taxon>
        <taxon>Pezizomycotina</taxon>
        <taxon>Dothideomycetes</taxon>
        <taxon>Dothideomycetidae</taxon>
        <taxon>Mycosphaerellales</taxon>
        <taxon>Mycosphaerellaceae</taxon>
        <taxon>Dothistroma</taxon>
    </lineage>
</organism>
<dbReference type="HOGENOM" id="CLU_008442_1_0_1"/>
<reference evidence="4" key="1">
    <citation type="journal article" date="2012" name="PLoS Genet.">
        <title>The genomes of the fungal plant pathogens Cladosporium fulvum and Dothistroma septosporum reveal adaptation to different hosts and lifestyles but also signatures of common ancestry.</title>
        <authorList>
            <person name="de Wit P.J.G.M."/>
            <person name="van der Burgt A."/>
            <person name="Oekmen B."/>
            <person name="Stergiopoulos I."/>
            <person name="Abd-Elsalam K.A."/>
            <person name="Aerts A.L."/>
            <person name="Bahkali A.H."/>
            <person name="Beenen H.G."/>
            <person name="Chettri P."/>
            <person name="Cox M.P."/>
            <person name="Datema E."/>
            <person name="de Vries R.P."/>
            <person name="Dhillon B."/>
            <person name="Ganley A.R."/>
            <person name="Griffiths S.A."/>
            <person name="Guo Y."/>
            <person name="Hamelin R.C."/>
            <person name="Henrissat B."/>
            <person name="Kabir M.S."/>
            <person name="Jashni M.K."/>
            <person name="Kema G."/>
            <person name="Klaubauf S."/>
            <person name="Lapidus A."/>
            <person name="Levasseur A."/>
            <person name="Lindquist E."/>
            <person name="Mehrabi R."/>
            <person name="Ohm R.A."/>
            <person name="Owen T.J."/>
            <person name="Salamov A."/>
            <person name="Schwelm A."/>
            <person name="Schijlen E."/>
            <person name="Sun H."/>
            <person name="van den Burg H.A."/>
            <person name="van Ham R.C.H.J."/>
            <person name="Zhang S."/>
            <person name="Goodwin S.B."/>
            <person name="Grigoriev I.V."/>
            <person name="Collemare J."/>
            <person name="Bradshaw R.E."/>
        </authorList>
    </citation>
    <scope>NUCLEOTIDE SEQUENCE [LARGE SCALE GENOMIC DNA]</scope>
    <source>
        <strain evidence="4">NZE10 / CBS 128990</strain>
    </source>
</reference>
<feature type="compositionally biased region" description="Basic residues" evidence="2">
    <location>
        <begin position="358"/>
        <end position="367"/>
    </location>
</feature>
<proteinExistence type="predicted"/>
<gene>
    <name evidence="3" type="ORF">DOTSEDRAFT_70652</name>
</gene>
<evidence type="ECO:0000313" key="4">
    <source>
        <dbReference type="Proteomes" id="UP000016933"/>
    </source>
</evidence>
<dbReference type="STRING" id="675120.N1PTC7"/>
<dbReference type="OMA" id="KIVGHFV"/>
<feature type="region of interest" description="Disordered" evidence="2">
    <location>
        <begin position="679"/>
        <end position="764"/>
    </location>
</feature>
<feature type="compositionally biased region" description="Polar residues" evidence="2">
    <location>
        <begin position="486"/>
        <end position="498"/>
    </location>
</feature>
<dbReference type="EMBL" id="KB446537">
    <property type="protein sequence ID" value="EME46721.1"/>
    <property type="molecule type" value="Genomic_DNA"/>
</dbReference>
<feature type="compositionally biased region" description="Polar residues" evidence="2">
    <location>
        <begin position="455"/>
        <end position="466"/>
    </location>
</feature>
<feature type="region of interest" description="Disordered" evidence="2">
    <location>
        <begin position="453"/>
        <end position="505"/>
    </location>
</feature>
<keyword evidence="4" id="KW-1185">Reference proteome</keyword>
<evidence type="ECO:0000313" key="3">
    <source>
        <dbReference type="EMBL" id="EME46721.1"/>
    </source>
</evidence>
<accession>N1PTC7</accession>
<sequence>MDDAIQSFLDDYGQSSDSAPGASSGGTSYIPATRPPISCCCGNIACAYLKHNESALDGLERDVSTAARLGKALLMRHEAYIADSERERKAMTTQIESLESDKKELETRNATVIEENRNLLDQLENLNNAVAESDSQVTNLQATLRATQQELQKLSFLATRTEHLEKQLAEFEREQASWHATFEEKTGAERSAVRRWQQAERTLSSLQDEIEKIEREAKEEKERHVEVVARMERRHVVERELDSAAGRLKGAAALKKSVTETEGPNVVSHFVKDILQDNANLQMGIVELRDMLHTSNEEVETLRNQLSLHQPVVSTEDLAQPTPSPARPHLKEEMRRATAGEVHVHHHYHAPSTPKVSTIRRPKKKRCGALTPGHSTPPSVSGPSTPRYSFSSGTPTATAAILSHTAASLPESTGSMKRLSLQSNQTFHSSRDFSGASSPTSTHRASSLYDRVFSESGQDSSRPTTPDTEDPGSPVWLPAHPKRSSKTSYHSRQQSQASHRNRPSLDSILDMSVENLRHLEQQQSADSVIPEEDEQDWENEDSSHPEQDSEDITPLSEQLEDALAPRPRMLRRATSHESILSVSGQDIHILKSRPSQLLTPFGARSFTPHATLSDAMAHAARPAAMSRPANSGASILSGMAASQRQPSGQPATNAKQGLGSKVGGWVFGKWGTTPAAATTMESTSANTKNLAPASSTPKMNRSISVASASTNKSDDSATPKKPKHRPPGINQSGPIVGFGPEIKIQHPPIMKKLDQDALKGALGE</sequence>
<feature type="compositionally biased region" description="Polar residues" evidence="2">
    <location>
        <begin position="679"/>
        <end position="711"/>
    </location>
</feature>
<dbReference type="eggNOG" id="ENOG502S9QS">
    <property type="taxonomic scope" value="Eukaryota"/>
</dbReference>
<feature type="region of interest" description="Disordered" evidence="2">
    <location>
        <begin position="311"/>
        <end position="330"/>
    </location>
</feature>
<feature type="compositionally biased region" description="Acidic residues" evidence="2">
    <location>
        <begin position="529"/>
        <end position="540"/>
    </location>
</feature>
<protein>
    <submittedName>
        <fullName evidence="3">Uncharacterized protein</fullName>
    </submittedName>
</protein>
<dbReference type="OrthoDB" id="4088568at2759"/>
<keyword evidence="1" id="KW-0175">Coiled coil</keyword>
<dbReference type="Gene3D" id="1.10.287.1490">
    <property type="match status" value="1"/>
</dbReference>
<name>N1PTC7_DOTSN</name>
<dbReference type="Proteomes" id="UP000016933">
    <property type="component" value="Unassembled WGS sequence"/>
</dbReference>
<feature type="coiled-coil region" evidence="1">
    <location>
        <begin position="81"/>
        <end position="234"/>
    </location>
</feature>
<feature type="region of interest" description="Disordered" evidence="2">
    <location>
        <begin position="347"/>
        <end position="394"/>
    </location>
</feature>
<reference evidence="3 4" key="2">
    <citation type="journal article" date="2012" name="PLoS Pathog.">
        <title>Diverse lifestyles and strategies of plant pathogenesis encoded in the genomes of eighteen Dothideomycetes fungi.</title>
        <authorList>
            <person name="Ohm R.A."/>
            <person name="Feau N."/>
            <person name="Henrissat B."/>
            <person name="Schoch C.L."/>
            <person name="Horwitz B.A."/>
            <person name="Barry K.W."/>
            <person name="Condon B.J."/>
            <person name="Copeland A.C."/>
            <person name="Dhillon B."/>
            <person name="Glaser F."/>
            <person name="Hesse C.N."/>
            <person name="Kosti I."/>
            <person name="LaButti K."/>
            <person name="Lindquist E.A."/>
            <person name="Lucas S."/>
            <person name="Salamov A.A."/>
            <person name="Bradshaw R.E."/>
            <person name="Ciuffetti L."/>
            <person name="Hamelin R.C."/>
            <person name="Kema G.H.J."/>
            <person name="Lawrence C."/>
            <person name="Scott J.A."/>
            <person name="Spatafora J.W."/>
            <person name="Turgeon B.G."/>
            <person name="de Wit P.J.G.M."/>
            <person name="Zhong S."/>
            <person name="Goodwin S.B."/>
            <person name="Grigoriev I.V."/>
        </authorList>
    </citation>
    <scope>NUCLEOTIDE SEQUENCE [LARGE SCALE GENOMIC DNA]</scope>
    <source>
        <strain evidence="4">NZE10 / CBS 128990</strain>
    </source>
</reference>
<feature type="compositionally biased region" description="Low complexity" evidence="2">
    <location>
        <begin position="371"/>
        <end position="386"/>
    </location>
</feature>
<evidence type="ECO:0000256" key="1">
    <source>
        <dbReference type="SAM" id="Coils"/>
    </source>
</evidence>
<feature type="region of interest" description="Disordered" evidence="2">
    <location>
        <begin position="426"/>
        <end position="445"/>
    </location>
</feature>
<feature type="compositionally biased region" description="Polar residues" evidence="2">
    <location>
        <begin position="435"/>
        <end position="445"/>
    </location>
</feature>
<evidence type="ECO:0000256" key="2">
    <source>
        <dbReference type="SAM" id="MobiDB-lite"/>
    </source>
</evidence>
<feature type="region of interest" description="Disordered" evidence="2">
    <location>
        <begin position="521"/>
        <end position="554"/>
    </location>
</feature>
<dbReference type="AlphaFoldDB" id="N1PTC7"/>